<dbReference type="GO" id="GO:0005886">
    <property type="term" value="C:plasma membrane"/>
    <property type="evidence" value="ECO:0007669"/>
    <property type="project" value="UniProtKB-SubCell"/>
</dbReference>
<dbReference type="AlphaFoldDB" id="A0A7X4YQA0"/>
<dbReference type="GO" id="GO:0015421">
    <property type="term" value="F:ABC-type oligopeptide transporter activity"/>
    <property type="evidence" value="ECO:0007669"/>
    <property type="project" value="TreeGrafter"/>
</dbReference>
<dbReference type="InterPro" id="IPR017871">
    <property type="entry name" value="ABC_transporter-like_CS"/>
</dbReference>
<dbReference type="RefSeq" id="WP_161699635.1">
    <property type="nucleotide sequence ID" value="NZ_JAAAMU010000007.1"/>
</dbReference>
<keyword evidence="2" id="KW-0813">Transport</keyword>
<dbReference type="InterPro" id="IPR011527">
    <property type="entry name" value="ABC1_TM_dom"/>
</dbReference>
<feature type="transmembrane region" description="Helical" evidence="9">
    <location>
        <begin position="58"/>
        <end position="80"/>
    </location>
</feature>
<evidence type="ECO:0000256" key="2">
    <source>
        <dbReference type="ARBA" id="ARBA00022448"/>
    </source>
</evidence>
<dbReference type="PANTHER" id="PTHR43394">
    <property type="entry name" value="ATP-DEPENDENT PERMEASE MDL1, MITOCHONDRIAL"/>
    <property type="match status" value="1"/>
</dbReference>
<evidence type="ECO:0000256" key="3">
    <source>
        <dbReference type="ARBA" id="ARBA00022475"/>
    </source>
</evidence>
<keyword evidence="8 9" id="KW-0472">Membrane</keyword>
<name>A0A7X4YQA0_9BACL</name>
<keyword evidence="6 12" id="KW-0067">ATP-binding</keyword>
<protein>
    <submittedName>
        <fullName evidence="12">ATP-binding cassette domain-containing protein</fullName>
    </submittedName>
</protein>
<dbReference type="InterPro" id="IPR039421">
    <property type="entry name" value="Type_1_exporter"/>
</dbReference>
<dbReference type="EMBL" id="JAAAMU010000007">
    <property type="protein sequence ID" value="NBC70571.1"/>
    <property type="molecule type" value="Genomic_DNA"/>
</dbReference>
<feature type="transmembrane region" description="Helical" evidence="9">
    <location>
        <begin position="16"/>
        <end position="38"/>
    </location>
</feature>
<feature type="domain" description="ABC transporter" evidence="10">
    <location>
        <begin position="332"/>
        <end position="567"/>
    </location>
</feature>
<evidence type="ECO:0000313" key="12">
    <source>
        <dbReference type="EMBL" id="NBC70571.1"/>
    </source>
</evidence>
<comment type="subcellular location">
    <subcellularLocation>
        <location evidence="1">Cell membrane</location>
        <topology evidence="1">Multi-pass membrane protein</topology>
    </subcellularLocation>
</comment>
<keyword evidence="5" id="KW-0547">Nucleotide-binding</keyword>
<dbReference type="GO" id="GO:0005524">
    <property type="term" value="F:ATP binding"/>
    <property type="evidence" value="ECO:0007669"/>
    <property type="project" value="UniProtKB-KW"/>
</dbReference>
<dbReference type="Pfam" id="PF00664">
    <property type="entry name" value="ABC_membrane"/>
    <property type="match status" value="1"/>
</dbReference>
<gene>
    <name evidence="12" type="ORF">GT003_16330</name>
</gene>
<feature type="domain" description="ABC transmembrane type-1" evidence="11">
    <location>
        <begin position="19"/>
        <end position="301"/>
    </location>
</feature>
<dbReference type="InterPro" id="IPR036640">
    <property type="entry name" value="ABC1_TM_sf"/>
</dbReference>
<reference evidence="12 13" key="1">
    <citation type="submission" date="2020-01" db="EMBL/GenBank/DDBJ databases">
        <title>Paenibacillus soybeanensis sp. nov. isolated from the nodules of soybean (Glycine max(L.) Merr).</title>
        <authorList>
            <person name="Wang H."/>
        </authorList>
    </citation>
    <scope>NUCLEOTIDE SEQUENCE [LARGE SCALE GENOMIC DNA]</scope>
    <source>
        <strain evidence="12 13">DSM 23054</strain>
    </source>
</reference>
<dbReference type="PROSITE" id="PS50893">
    <property type="entry name" value="ABC_TRANSPORTER_2"/>
    <property type="match status" value="1"/>
</dbReference>
<keyword evidence="4 9" id="KW-0812">Transmembrane</keyword>
<evidence type="ECO:0000256" key="6">
    <source>
        <dbReference type="ARBA" id="ARBA00022840"/>
    </source>
</evidence>
<evidence type="ECO:0000313" key="13">
    <source>
        <dbReference type="Proteomes" id="UP000558113"/>
    </source>
</evidence>
<evidence type="ECO:0000256" key="4">
    <source>
        <dbReference type="ARBA" id="ARBA00022692"/>
    </source>
</evidence>
<keyword evidence="3" id="KW-1003">Cell membrane</keyword>
<accession>A0A7X4YQA0</accession>
<dbReference type="Proteomes" id="UP000558113">
    <property type="component" value="Unassembled WGS sequence"/>
</dbReference>
<evidence type="ECO:0000256" key="9">
    <source>
        <dbReference type="SAM" id="Phobius"/>
    </source>
</evidence>
<evidence type="ECO:0000259" key="11">
    <source>
        <dbReference type="PROSITE" id="PS50929"/>
    </source>
</evidence>
<feature type="transmembrane region" description="Helical" evidence="9">
    <location>
        <begin position="141"/>
        <end position="172"/>
    </location>
</feature>
<evidence type="ECO:0000256" key="1">
    <source>
        <dbReference type="ARBA" id="ARBA00004651"/>
    </source>
</evidence>
<keyword evidence="7 9" id="KW-1133">Transmembrane helix</keyword>
<dbReference type="Pfam" id="PF00005">
    <property type="entry name" value="ABC_tran"/>
    <property type="match status" value="1"/>
</dbReference>
<dbReference type="InterPro" id="IPR027417">
    <property type="entry name" value="P-loop_NTPase"/>
</dbReference>
<dbReference type="FunFam" id="3.40.50.300:FF:000221">
    <property type="entry name" value="Multidrug ABC transporter ATP-binding protein"/>
    <property type="match status" value="1"/>
</dbReference>
<dbReference type="Gene3D" id="3.40.50.300">
    <property type="entry name" value="P-loop containing nucleotide triphosphate hydrolases"/>
    <property type="match status" value="1"/>
</dbReference>
<keyword evidence="13" id="KW-1185">Reference proteome</keyword>
<dbReference type="CDD" id="cd07346">
    <property type="entry name" value="ABC_6TM_exporters"/>
    <property type="match status" value="1"/>
</dbReference>
<sequence length="577" mass="64013">MSNYRWVLGWLGQVKGWVALAVLLMTAEILSNTATIWLNQQMIDDVLVAGHRDRFWPVLIQLAAAYALYSILFTLGPHMIHISVAKLRTLQSRQLMRSMFRIPVAELQKERTGHYVYHFTNDLAQSADLIGNDIPRMTQQFAGAVFLIAIMGTASPSLLVMVAAISVLYILIGRKFSAPRKAAGSEVSKNRSQLIVHLEEGVSSTREVLAFRRQAWEERRYRELFRIYYDSVMDEAKLFNRQLAISDPFKWLAVILVLFYGGWLVLENRLSLGLFVVSFQFTSRLMDTLSALFNGWMQLAGRMAAVDRIRSVMDGSQTADGSTRLTGPIRELQLIDVSFGYAEEGCRVLSDVSIALPVGRKIALVGASGGGKSTIASLLARFFDPDGGMIAVNGTPLAAINREDWAGKATAVFQEPYLFPDTIRMNLLFGLEDVSDEKLRDACSAMRIHDFIAVQPAGYETLVGERGITLSGGQRQRLALARALLRDPELLILDEATSSLDMETEREIQRALDERRSGKTTVIIAHRLSTIRNADVIYVLDGGIVAEQGTHEELMQLNGRYCGLVAKMSTEAAGIGA</sequence>
<dbReference type="GO" id="GO:0016887">
    <property type="term" value="F:ATP hydrolysis activity"/>
    <property type="evidence" value="ECO:0007669"/>
    <property type="project" value="InterPro"/>
</dbReference>
<dbReference type="PROSITE" id="PS00211">
    <property type="entry name" value="ABC_TRANSPORTER_1"/>
    <property type="match status" value="1"/>
</dbReference>
<dbReference type="Gene3D" id="1.20.1560.10">
    <property type="entry name" value="ABC transporter type 1, transmembrane domain"/>
    <property type="match status" value="1"/>
</dbReference>
<dbReference type="PROSITE" id="PS50929">
    <property type="entry name" value="ABC_TM1F"/>
    <property type="match status" value="1"/>
</dbReference>
<evidence type="ECO:0000256" key="7">
    <source>
        <dbReference type="ARBA" id="ARBA00022989"/>
    </source>
</evidence>
<feature type="transmembrane region" description="Helical" evidence="9">
    <location>
        <begin position="249"/>
        <end position="266"/>
    </location>
</feature>
<evidence type="ECO:0000256" key="8">
    <source>
        <dbReference type="ARBA" id="ARBA00023136"/>
    </source>
</evidence>
<comment type="caution">
    <text evidence="12">The sequence shown here is derived from an EMBL/GenBank/DDBJ whole genome shotgun (WGS) entry which is preliminary data.</text>
</comment>
<organism evidence="12 13">
    <name type="scientific">Paenibacillus sacheonensis</name>
    <dbReference type="NCBI Taxonomy" id="742054"/>
    <lineage>
        <taxon>Bacteria</taxon>
        <taxon>Bacillati</taxon>
        <taxon>Bacillota</taxon>
        <taxon>Bacilli</taxon>
        <taxon>Bacillales</taxon>
        <taxon>Paenibacillaceae</taxon>
        <taxon>Paenibacillus</taxon>
    </lineage>
</organism>
<dbReference type="OrthoDB" id="9770415at2"/>
<evidence type="ECO:0000256" key="5">
    <source>
        <dbReference type="ARBA" id="ARBA00022741"/>
    </source>
</evidence>
<dbReference type="PANTHER" id="PTHR43394:SF1">
    <property type="entry name" value="ATP-BINDING CASSETTE SUB-FAMILY B MEMBER 10, MITOCHONDRIAL"/>
    <property type="match status" value="1"/>
</dbReference>
<evidence type="ECO:0000259" key="10">
    <source>
        <dbReference type="PROSITE" id="PS50893"/>
    </source>
</evidence>
<proteinExistence type="predicted"/>
<dbReference type="InterPro" id="IPR003439">
    <property type="entry name" value="ABC_transporter-like_ATP-bd"/>
</dbReference>
<dbReference type="SUPFAM" id="SSF90123">
    <property type="entry name" value="ABC transporter transmembrane region"/>
    <property type="match status" value="1"/>
</dbReference>
<dbReference type="InterPro" id="IPR003593">
    <property type="entry name" value="AAA+_ATPase"/>
</dbReference>
<dbReference type="SMART" id="SM00382">
    <property type="entry name" value="AAA"/>
    <property type="match status" value="1"/>
</dbReference>
<dbReference type="SUPFAM" id="SSF52540">
    <property type="entry name" value="P-loop containing nucleoside triphosphate hydrolases"/>
    <property type="match status" value="1"/>
</dbReference>